<proteinExistence type="predicted"/>
<dbReference type="OrthoDB" id="9973635at2"/>
<dbReference type="AlphaFoldDB" id="A0A0S3EZP9"/>
<gene>
    <name evidence="1" type="ORF">ATN00_11900</name>
</gene>
<name>A0A0S3EZP9_9SPHN</name>
<reference evidence="1 2" key="1">
    <citation type="submission" date="2015-11" db="EMBL/GenBank/DDBJ databases">
        <title>A Two-component Flavoprotein Monooxygenase System MeaXY Responsible for para-Hydroxylation of 2-Methyl-6-ethylaniline and 2,6-Diethylaniline in Sphingobium baderi DE-13.</title>
        <authorList>
            <person name="Cheng M."/>
            <person name="Meng Q."/>
            <person name="Yang Y."/>
            <person name="Chu C."/>
            <person name="Yan X."/>
            <person name="He J."/>
            <person name="Li S."/>
        </authorList>
    </citation>
    <scope>NUCLEOTIDE SEQUENCE [LARGE SCALE GENOMIC DNA]</scope>
    <source>
        <strain evidence="1 2">DE-13</strain>
    </source>
</reference>
<dbReference type="KEGG" id="sbd:ATN00_11900"/>
<dbReference type="EMBL" id="CP013264">
    <property type="protein sequence ID" value="ALR20895.1"/>
    <property type="molecule type" value="Genomic_DNA"/>
</dbReference>
<sequence length="108" mass="11818">MNVSNEARQAAARWAKINGRHHQAANIPRGSCDGAPIVQDFAKFEAEIAQRDRDEALEAAAKVADSWCASDYSEECHILADSISGNPPDDRKQGTMGARTRFGTWCVK</sequence>
<accession>A0A0S3EZP9</accession>
<keyword evidence="2" id="KW-1185">Reference proteome</keyword>
<dbReference type="Proteomes" id="UP000056968">
    <property type="component" value="Chromosome"/>
</dbReference>
<evidence type="ECO:0000313" key="2">
    <source>
        <dbReference type="Proteomes" id="UP000056968"/>
    </source>
</evidence>
<evidence type="ECO:0000313" key="1">
    <source>
        <dbReference type="EMBL" id="ALR20895.1"/>
    </source>
</evidence>
<dbReference type="RefSeq" id="WP_062064847.1">
    <property type="nucleotide sequence ID" value="NZ_CP013264.1"/>
</dbReference>
<protein>
    <submittedName>
        <fullName evidence="1">Uncharacterized protein</fullName>
    </submittedName>
</protein>
<organism evidence="1 2">
    <name type="scientific">Sphingobium baderi</name>
    <dbReference type="NCBI Taxonomy" id="1332080"/>
    <lineage>
        <taxon>Bacteria</taxon>
        <taxon>Pseudomonadati</taxon>
        <taxon>Pseudomonadota</taxon>
        <taxon>Alphaproteobacteria</taxon>
        <taxon>Sphingomonadales</taxon>
        <taxon>Sphingomonadaceae</taxon>
        <taxon>Sphingobium</taxon>
    </lineage>
</organism>